<dbReference type="PANTHER" id="PTHR43390">
    <property type="entry name" value="SIGNAL PEPTIDASE I"/>
    <property type="match status" value="1"/>
</dbReference>
<accession>A0A849P7W9</accession>
<dbReference type="InterPro" id="IPR000223">
    <property type="entry name" value="Pept_S26A_signal_pept_1"/>
</dbReference>
<evidence type="ECO:0000259" key="10">
    <source>
        <dbReference type="Pfam" id="PF10502"/>
    </source>
</evidence>
<feature type="active site" evidence="7">
    <location>
        <position position="78"/>
    </location>
</feature>
<comment type="caution">
    <text evidence="9">Lacks conserved residue(s) required for the propagation of feature annotation.</text>
</comment>
<feature type="active site" evidence="7">
    <location>
        <position position="133"/>
    </location>
</feature>
<gene>
    <name evidence="11" type="primary">lepB</name>
    <name evidence="11" type="ORF">HKX39_06780</name>
</gene>
<dbReference type="GO" id="GO:0006465">
    <property type="term" value="P:signal peptide processing"/>
    <property type="evidence" value="ECO:0007669"/>
    <property type="project" value="InterPro"/>
</dbReference>
<dbReference type="InterPro" id="IPR036286">
    <property type="entry name" value="LexA/Signal_pep-like_sf"/>
</dbReference>
<keyword evidence="12" id="KW-1185">Reference proteome</keyword>
<dbReference type="InterPro" id="IPR019533">
    <property type="entry name" value="Peptidase_S26"/>
</dbReference>
<keyword evidence="5 8" id="KW-0645">Protease</keyword>
<evidence type="ECO:0000256" key="1">
    <source>
        <dbReference type="ARBA" id="ARBA00000677"/>
    </source>
</evidence>
<protein>
    <recommendedName>
        <fullName evidence="4 8">Signal peptidase I</fullName>
        <ecNumber evidence="3 8">3.4.21.89</ecNumber>
    </recommendedName>
</protein>
<evidence type="ECO:0000256" key="7">
    <source>
        <dbReference type="PIRSR" id="PIRSR600223-1"/>
    </source>
</evidence>
<dbReference type="PANTHER" id="PTHR43390:SF1">
    <property type="entry name" value="CHLOROPLAST PROCESSING PEPTIDASE"/>
    <property type="match status" value="1"/>
</dbReference>
<dbReference type="InterPro" id="IPR019757">
    <property type="entry name" value="Pept_S26A_signal_pept_1_Lys-AS"/>
</dbReference>
<feature type="domain" description="Peptidase S26" evidence="10">
    <location>
        <begin position="48"/>
        <end position="265"/>
    </location>
</feature>
<feature type="transmembrane region" description="Helical" evidence="8">
    <location>
        <begin position="47"/>
        <end position="68"/>
    </location>
</feature>
<comment type="catalytic activity">
    <reaction evidence="1 8">
        <text>Cleavage of hydrophobic, N-terminal signal or leader sequences from secreted and periplasmic proteins.</text>
        <dbReference type="EC" id="3.4.21.89"/>
    </reaction>
</comment>
<keyword evidence="8" id="KW-0472">Membrane</keyword>
<dbReference type="NCBIfam" id="TIGR02227">
    <property type="entry name" value="sigpep_I_bact"/>
    <property type="match status" value="1"/>
</dbReference>
<dbReference type="EMBL" id="JABGBN010000004">
    <property type="protein sequence ID" value="NOL51872.1"/>
    <property type="molecule type" value="Genomic_DNA"/>
</dbReference>
<evidence type="ECO:0000256" key="8">
    <source>
        <dbReference type="RuleBase" id="RU003993"/>
    </source>
</evidence>
<dbReference type="PRINTS" id="PR00727">
    <property type="entry name" value="LEADERPTASE"/>
</dbReference>
<dbReference type="AlphaFoldDB" id="A0A849P7W9"/>
<dbReference type="InterPro" id="IPR019758">
    <property type="entry name" value="Pept_S26A_signal_pept_1_CS"/>
</dbReference>
<dbReference type="RefSeq" id="WP_171680566.1">
    <property type="nucleotide sequence ID" value="NZ_JABGBN010000004.1"/>
</dbReference>
<reference evidence="11 12" key="1">
    <citation type="submission" date="2020-05" db="EMBL/GenBank/DDBJ databases">
        <authorList>
            <person name="Niu N."/>
        </authorList>
    </citation>
    <scope>NUCLEOTIDE SEQUENCE [LARGE SCALE GENOMIC DNA]</scope>
    <source>
        <strain evidence="11 12">3340-03</strain>
    </source>
</reference>
<dbReference type="SUPFAM" id="SSF51306">
    <property type="entry name" value="LexA/Signal peptidase"/>
    <property type="match status" value="1"/>
</dbReference>
<keyword evidence="8" id="KW-0812">Transmembrane</keyword>
<comment type="similarity">
    <text evidence="2 9">Belongs to the peptidase S26 family.</text>
</comment>
<evidence type="ECO:0000313" key="12">
    <source>
        <dbReference type="Proteomes" id="UP000537862"/>
    </source>
</evidence>
<proteinExistence type="inferred from homology"/>
<evidence type="ECO:0000256" key="4">
    <source>
        <dbReference type="ARBA" id="ARBA00019232"/>
    </source>
</evidence>
<dbReference type="GO" id="GO:0004252">
    <property type="term" value="F:serine-type endopeptidase activity"/>
    <property type="evidence" value="ECO:0007669"/>
    <property type="project" value="InterPro"/>
</dbReference>
<name>A0A849P7W9_9BURK</name>
<keyword evidence="8" id="KW-1133">Transmembrane helix</keyword>
<sequence>MTMDFALIFFILLVVTWSIKLLDKWVLKPRRIANYGAEHADEHRSKIVEYAISFFPVILFVFVLRSFIAEPFRIPSGSMLPTLQNGDMILVNKFSYGIRLPVIDQKIIPLGNPQRGDVVVFRYPVDTKVDYIKRVVGVGGDTIRFDGKRLSVNGVEVPLQEQGPYVKPSQQPGSPMRFTETLDGKEHDILLMPMLSQLRPIVNFPNIGNCQYLPVSAAVTTGVECKVPEGQYFVMGDNRDNSQDSRFWGFVPDRYIVGKAFFIWMNFGEFGRIGTSIK</sequence>
<dbReference type="PROSITE" id="PS00761">
    <property type="entry name" value="SPASE_I_3"/>
    <property type="match status" value="1"/>
</dbReference>
<evidence type="ECO:0000256" key="2">
    <source>
        <dbReference type="ARBA" id="ARBA00009370"/>
    </source>
</evidence>
<feature type="transmembrane region" description="Helical" evidence="8">
    <location>
        <begin position="6"/>
        <end position="26"/>
    </location>
</feature>
<evidence type="ECO:0000313" key="11">
    <source>
        <dbReference type="EMBL" id="NOL51872.1"/>
    </source>
</evidence>
<dbReference type="Pfam" id="PF10502">
    <property type="entry name" value="Peptidase_S26"/>
    <property type="match status" value="1"/>
</dbReference>
<dbReference type="GO" id="GO:0009003">
    <property type="term" value="F:signal peptidase activity"/>
    <property type="evidence" value="ECO:0007669"/>
    <property type="project" value="UniProtKB-EC"/>
</dbReference>
<evidence type="ECO:0000256" key="6">
    <source>
        <dbReference type="ARBA" id="ARBA00022801"/>
    </source>
</evidence>
<dbReference type="Proteomes" id="UP000537862">
    <property type="component" value="Unassembled WGS sequence"/>
</dbReference>
<evidence type="ECO:0000256" key="3">
    <source>
        <dbReference type="ARBA" id="ARBA00013208"/>
    </source>
</evidence>
<dbReference type="PROSITE" id="PS00501">
    <property type="entry name" value="SPASE_I_1"/>
    <property type="match status" value="1"/>
</dbReference>
<dbReference type="InterPro" id="IPR019756">
    <property type="entry name" value="Pept_S26A_signal_pept_1_Ser-AS"/>
</dbReference>
<dbReference type="CDD" id="cd06530">
    <property type="entry name" value="S26_SPase_I"/>
    <property type="match status" value="1"/>
</dbReference>
<evidence type="ECO:0000256" key="5">
    <source>
        <dbReference type="ARBA" id="ARBA00022670"/>
    </source>
</evidence>
<organism evidence="11 12">
    <name type="scientific">Pelistega suis</name>
    <dbReference type="NCBI Taxonomy" id="1631957"/>
    <lineage>
        <taxon>Bacteria</taxon>
        <taxon>Pseudomonadati</taxon>
        <taxon>Pseudomonadota</taxon>
        <taxon>Betaproteobacteria</taxon>
        <taxon>Burkholderiales</taxon>
        <taxon>Alcaligenaceae</taxon>
        <taxon>Pelistega</taxon>
    </lineage>
</organism>
<evidence type="ECO:0000256" key="9">
    <source>
        <dbReference type="RuleBase" id="RU362042"/>
    </source>
</evidence>
<dbReference type="Gene3D" id="2.10.109.10">
    <property type="entry name" value="Umud Fragment, subunit A"/>
    <property type="match status" value="1"/>
</dbReference>
<dbReference type="PROSITE" id="PS00760">
    <property type="entry name" value="SPASE_I_2"/>
    <property type="match status" value="1"/>
</dbReference>
<keyword evidence="6 8" id="KW-0378">Hydrolase</keyword>
<dbReference type="GO" id="GO:0016020">
    <property type="term" value="C:membrane"/>
    <property type="evidence" value="ECO:0007669"/>
    <property type="project" value="UniProtKB-SubCell"/>
</dbReference>
<comment type="caution">
    <text evidence="11">The sequence shown here is derived from an EMBL/GenBank/DDBJ whole genome shotgun (WGS) entry which is preliminary data.</text>
</comment>
<comment type="subcellular location">
    <subcellularLocation>
        <location evidence="9">Membrane</location>
        <topology evidence="9">Single-pass type II membrane protein</topology>
    </subcellularLocation>
</comment>
<dbReference type="EC" id="3.4.21.89" evidence="3 8"/>